<dbReference type="GO" id="GO:0005770">
    <property type="term" value="C:late endosome"/>
    <property type="evidence" value="ECO:0007669"/>
    <property type="project" value="TreeGrafter"/>
</dbReference>
<name>A0A0N4ZZ89_PARTI</name>
<reference evidence="6" key="1">
    <citation type="submission" date="2017-02" db="UniProtKB">
        <authorList>
            <consortium name="WormBaseParasite"/>
        </authorList>
    </citation>
    <scope>IDENTIFICATION</scope>
</reference>
<keyword evidence="1" id="KW-1133">Transmembrane helix</keyword>
<evidence type="ECO:0000256" key="1">
    <source>
        <dbReference type="SAM" id="Phobius"/>
    </source>
</evidence>
<feature type="domain" description="PXA" evidence="4">
    <location>
        <begin position="46"/>
        <end position="234"/>
    </location>
</feature>
<feature type="domain" description="RGS" evidence="2">
    <location>
        <begin position="273"/>
        <end position="413"/>
    </location>
</feature>
<dbReference type="PROSITE" id="PS51207">
    <property type="entry name" value="PXA"/>
    <property type="match status" value="1"/>
</dbReference>
<evidence type="ECO:0000259" key="3">
    <source>
        <dbReference type="PROSITE" id="PS50195"/>
    </source>
</evidence>
<evidence type="ECO:0000313" key="5">
    <source>
        <dbReference type="Proteomes" id="UP000038045"/>
    </source>
</evidence>
<dbReference type="Pfam" id="PF02194">
    <property type="entry name" value="PXA"/>
    <property type="match status" value="1"/>
</dbReference>
<dbReference type="AlphaFoldDB" id="A0A0N4ZZ89"/>
<evidence type="ECO:0000259" key="2">
    <source>
        <dbReference type="PROSITE" id="PS50132"/>
    </source>
</evidence>
<dbReference type="SUPFAM" id="SSF64268">
    <property type="entry name" value="PX domain"/>
    <property type="match status" value="1"/>
</dbReference>
<dbReference type="PANTHER" id="PTHR22775">
    <property type="entry name" value="SORTING NEXIN"/>
    <property type="match status" value="1"/>
</dbReference>
<dbReference type="GO" id="GO:0035091">
    <property type="term" value="F:phosphatidylinositol binding"/>
    <property type="evidence" value="ECO:0007669"/>
    <property type="project" value="InterPro"/>
</dbReference>
<proteinExistence type="predicted"/>
<dbReference type="InterPro" id="IPR001683">
    <property type="entry name" value="PX_dom"/>
</dbReference>
<dbReference type="SMART" id="SM00312">
    <property type="entry name" value="PX"/>
    <property type="match status" value="1"/>
</dbReference>
<dbReference type="PROSITE" id="PS50132">
    <property type="entry name" value="RGS"/>
    <property type="match status" value="1"/>
</dbReference>
<dbReference type="InterPro" id="IPR016137">
    <property type="entry name" value="RGS"/>
</dbReference>
<dbReference type="InterPro" id="IPR036871">
    <property type="entry name" value="PX_dom_sf"/>
</dbReference>
<organism evidence="5 6">
    <name type="scientific">Parastrongyloides trichosuri</name>
    <name type="common">Possum-specific nematode worm</name>
    <dbReference type="NCBI Taxonomy" id="131310"/>
    <lineage>
        <taxon>Eukaryota</taxon>
        <taxon>Metazoa</taxon>
        <taxon>Ecdysozoa</taxon>
        <taxon>Nematoda</taxon>
        <taxon>Chromadorea</taxon>
        <taxon>Rhabditida</taxon>
        <taxon>Tylenchina</taxon>
        <taxon>Panagrolaimomorpha</taxon>
        <taxon>Strongyloidoidea</taxon>
        <taxon>Strongyloididae</taxon>
        <taxon>Parastrongyloides</taxon>
    </lineage>
</organism>
<keyword evidence="1" id="KW-0812">Transmembrane</keyword>
<dbReference type="SMART" id="SM00313">
    <property type="entry name" value="PXA"/>
    <property type="match status" value="1"/>
</dbReference>
<dbReference type="InterPro" id="IPR003114">
    <property type="entry name" value="Phox_assoc"/>
</dbReference>
<dbReference type="GO" id="GO:0097352">
    <property type="term" value="P:autophagosome maturation"/>
    <property type="evidence" value="ECO:0007669"/>
    <property type="project" value="TreeGrafter"/>
</dbReference>
<dbReference type="WBParaSite" id="PTRK_0001410300.1">
    <property type="protein sequence ID" value="PTRK_0001410300.1"/>
    <property type="gene ID" value="PTRK_0001410300"/>
</dbReference>
<dbReference type="Proteomes" id="UP000038045">
    <property type="component" value="Unplaced"/>
</dbReference>
<keyword evidence="1" id="KW-0472">Membrane</keyword>
<dbReference type="Gene3D" id="3.30.1520.10">
    <property type="entry name" value="Phox-like domain"/>
    <property type="match status" value="1"/>
</dbReference>
<dbReference type="PROSITE" id="PS50195">
    <property type="entry name" value="PX"/>
    <property type="match status" value="1"/>
</dbReference>
<evidence type="ECO:0000313" key="6">
    <source>
        <dbReference type="WBParaSite" id="PTRK_0001410300.1"/>
    </source>
</evidence>
<feature type="domain" description="PX" evidence="3">
    <location>
        <begin position="508"/>
        <end position="630"/>
    </location>
</feature>
<sequence length="902" mass="103946">MGIIVNGDEIQGIIDKKLKNILSVENYTNNEKLIIRKDDDNTFIIEKELNEKIEIFLEKIIETYINSWYSSDYDNDTAFLAEIRHHCCYAGRRVLSIIKRTDFEGIIIEEVLPQILLHFQRIKYSDSNSSTIKINVLEEYFKDDVHYGLRGNININWYMNMLSEKILRKIIDVKRVSGKVGDNNSSGIGGWPSKSGLHLLEDLMVNFIFNPLIEYLSEPDNLNKLFLQVIDSINESSNEIYIKDDKTIENVVFLKGLEDQILTTVQDSLLQVKLGTIIKDPRLLQTFEIFLEDFNGPLALLQILRSLDGTHKALMKIPKIDDSEMILREIEFDLHQIYATWKVFKVANEREIIKLNTSFLNEEMFKRLKNDLDDKNILAIDKIIEEAYRNVYEVISKHFVVPFSQSECYFGYLCGSSPVDVDQFQFSMNNLIPETGVGNVKIPESLLTFSSFRNRVWSVMIPSGSVGNGEDEYDEDCYEMSPSVETPADNAEYNNLGTLTTLKSSTKLSIRIEDIEIRRDSIASRSYYVYAIAVISTDISTAEPTSVEWTVLRRPEEFYVLQQKLLEKRGSALASFQSLPPKKSIASRDKIILLENLPVFENFLNDINHHSLLQKSDLFFNFLSSPDEFKDSINFSELNPWRVVKKVPQKLSREKGQNLKSFILNSLANLLAPPSSSIYGYYGRSHSNFDTFSFNDNLSTSSICESEAIKYGKSNTTTNKLKLQTNTMVLNKNENISCIDKCLSLISKNDKSKKPDFYTTLLIFILNIINLPRWILYPFLFIEYLFTNIISNYLTTILRFKIKSILIPSTFSSIISALHGTIFDINDQIITAEEKNLRKQLAKRKFIDLFSSFIPLQSYFHMDLHKLTISLENLFNATQMKESNKQLVMIIIDKIIQNVFDK</sequence>
<accession>A0A0N4ZZ89</accession>
<dbReference type="Pfam" id="PF00787">
    <property type="entry name" value="PX"/>
    <property type="match status" value="1"/>
</dbReference>
<dbReference type="PANTHER" id="PTHR22775:SF44">
    <property type="entry name" value="SORTING NEXIN-14"/>
    <property type="match status" value="1"/>
</dbReference>
<keyword evidence="5" id="KW-1185">Reference proteome</keyword>
<protein>
    <submittedName>
        <fullName evidence="6">PXA domain-containing protein</fullName>
    </submittedName>
</protein>
<evidence type="ECO:0000259" key="4">
    <source>
        <dbReference type="PROSITE" id="PS51207"/>
    </source>
</evidence>
<dbReference type="STRING" id="131310.A0A0N4ZZ89"/>
<feature type="transmembrane region" description="Helical" evidence="1">
    <location>
        <begin position="774"/>
        <end position="794"/>
    </location>
</feature>